<keyword evidence="3" id="KW-1185">Reference proteome</keyword>
<sequence length="276" mass="30984">MILNKSKAILAALGLASISAASAKQTGENYPFSARVWCVTKGGLPCEDLYDIDTRPMICGDRVVTMHYEYCNELASNNVQAKAPRVEVKYRNQLQSVTWYRTSNDQVVDILEPMRGYECRKTEHTTIINNSVYNLSGPSLFGSLILENMSYIGLPESVSLNSILNNESIYLIDGYTDFSIYICRSVDADTRAELLSIHENARGQRLLRLSAASSLGKKIWRVIKQLQRCYKNSTYPWPDRPMPCGVSVVIASGGLGYREGFDSEIEHEIIALFDDR</sequence>
<organism evidence="2 3">
    <name type="scientific">Chaetoceros tenuissimus</name>
    <dbReference type="NCBI Taxonomy" id="426638"/>
    <lineage>
        <taxon>Eukaryota</taxon>
        <taxon>Sar</taxon>
        <taxon>Stramenopiles</taxon>
        <taxon>Ochrophyta</taxon>
        <taxon>Bacillariophyta</taxon>
        <taxon>Coscinodiscophyceae</taxon>
        <taxon>Chaetocerotophycidae</taxon>
        <taxon>Chaetocerotales</taxon>
        <taxon>Chaetocerotaceae</taxon>
        <taxon>Chaetoceros</taxon>
    </lineage>
</organism>
<dbReference type="EMBL" id="BLLK01000022">
    <property type="protein sequence ID" value="GFH45936.1"/>
    <property type="molecule type" value="Genomic_DNA"/>
</dbReference>
<evidence type="ECO:0000313" key="2">
    <source>
        <dbReference type="EMBL" id="GFH45936.1"/>
    </source>
</evidence>
<dbReference type="AlphaFoldDB" id="A0AAD3CJC5"/>
<reference evidence="2 3" key="1">
    <citation type="journal article" date="2021" name="Sci. Rep.">
        <title>The genome of the diatom Chaetoceros tenuissimus carries an ancient integrated fragment of an extant virus.</title>
        <authorList>
            <person name="Hongo Y."/>
            <person name="Kimura K."/>
            <person name="Takaki Y."/>
            <person name="Yoshida Y."/>
            <person name="Baba S."/>
            <person name="Kobayashi G."/>
            <person name="Nagasaki K."/>
            <person name="Hano T."/>
            <person name="Tomaru Y."/>
        </authorList>
    </citation>
    <scope>NUCLEOTIDE SEQUENCE [LARGE SCALE GENOMIC DNA]</scope>
    <source>
        <strain evidence="2 3">NIES-3715</strain>
    </source>
</reference>
<gene>
    <name evidence="2" type="ORF">CTEN210_02410</name>
</gene>
<name>A0AAD3CJC5_9STRA</name>
<keyword evidence="1" id="KW-0732">Signal</keyword>
<feature type="chain" id="PRO_5042247115" evidence="1">
    <location>
        <begin position="24"/>
        <end position="276"/>
    </location>
</feature>
<proteinExistence type="predicted"/>
<evidence type="ECO:0000256" key="1">
    <source>
        <dbReference type="SAM" id="SignalP"/>
    </source>
</evidence>
<feature type="signal peptide" evidence="1">
    <location>
        <begin position="1"/>
        <end position="23"/>
    </location>
</feature>
<accession>A0AAD3CJC5</accession>
<dbReference type="Proteomes" id="UP001054902">
    <property type="component" value="Unassembled WGS sequence"/>
</dbReference>
<protein>
    <submittedName>
        <fullName evidence="2">Uncharacterized protein</fullName>
    </submittedName>
</protein>
<evidence type="ECO:0000313" key="3">
    <source>
        <dbReference type="Proteomes" id="UP001054902"/>
    </source>
</evidence>
<comment type="caution">
    <text evidence="2">The sequence shown here is derived from an EMBL/GenBank/DDBJ whole genome shotgun (WGS) entry which is preliminary data.</text>
</comment>